<accession>A0ACC0X1R2</accession>
<reference evidence="2" key="1">
    <citation type="journal article" date="2023" name="G3 (Bethesda)">
        <title>Genome assembly and association tests identify interacting loci associated with vigor, precocity, and sex in interspecific pistachio rootstocks.</title>
        <authorList>
            <person name="Palmer W."/>
            <person name="Jacygrad E."/>
            <person name="Sagayaradj S."/>
            <person name="Cavanaugh K."/>
            <person name="Han R."/>
            <person name="Bertier L."/>
            <person name="Beede B."/>
            <person name="Kafkas S."/>
            <person name="Golino D."/>
            <person name="Preece J."/>
            <person name="Michelmore R."/>
        </authorList>
    </citation>
    <scope>NUCLEOTIDE SEQUENCE [LARGE SCALE GENOMIC DNA]</scope>
</reference>
<proteinExistence type="predicted"/>
<gene>
    <name evidence="1" type="ORF">Pint_29781</name>
</gene>
<name>A0ACC0X1R2_9ROSI</name>
<organism evidence="1 2">
    <name type="scientific">Pistacia integerrima</name>
    <dbReference type="NCBI Taxonomy" id="434235"/>
    <lineage>
        <taxon>Eukaryota</taxon>
        <taxon>Viridiplantae</taxon>
        <taxon>Streptophyta</taxon>
        <taxon>Embryophyta</taxon>
        <taxon>Tracheophyta</taxon>
        <taxon>Spermatophyta</taxon>
        <taxon>Magnoliopsida</taxon>
        <taxon>eudicotyledons</taxon>
        <taxon>Gunneridae</taxon>
        <taxon>Pentapetalae</taxon>
        <taxon>rosids</taxon>
        <taxon>malvids</taxon>
        <taxon>Sapindales</taxon>
        <taxon>Anacardiaceae</taxon>
        <taxon>Pistacia</taxon>
    </lineage>
</organism>
<sequence>MASGIKMEELEREIGNTIAFFGAAFGSVGGVGGGGIYVPMLTLIIRLEQHEVTNPKGLNSKHPAIQHLSRSTGTRFVARTRCLALSLTPIVNRQSRCRLTSRSLTSHSRHRQSHTAQPLSLSDQIASVLCRLNLSHFHQISSQSIEAPNRLLSHRNSLNSGY</sequence>
<dbReference type="Proteomes" id="UP001163603">
    <property type="component" value="Chromosome 15"/>
</dbReference>
<evidence type="ECO:0000313" key="2">
    <source>
        <dbReference type="Proteomes" id="UP001163603"/>
    </source>
</evidence>
<protein>
    <submittedName>
        <fullName evidence="1">Uncharacterized protein</fullName>
    </submittedName>
</protein>
<comment type="caution">
    <text evidence="1">The sequence shown here is derived from an EMBL/GenBank/DDBJ whole genome shotgun (WGS) entry which is preliminary data.</text>
</comment>
<evidence type="ECO:0000313" key="1">
    <source>
        <dbReference type="EMBL" id="KAJ0007880.1"/>
    </source>
</evidence>
<keyword evidence="2" id="KW-1185">Reference proteome</keyword>
<dbReference type="EMBL" id="CM047750">
    <property type="protein sequence ID" value="KAJ0007880.1"/>
    <property type="molecule type" value="Genomic_DNA"/>
</dbReference>